<keyword evidence="3" id="KW-0862">Zinc</keyword>
<keyword evidence="2 5" id="KW-0863">Zinc-finger</keyword>
<organism evidence="5 6">
    <name type="scientific">Phtheirospermum japonicum</name>
    <dbReference type="NCBI Taxonomy" id="374723"/>
    <lineage>
        <taxon>Eukaryota</taxon>
        <taxon>Viridiplantae</taxon>
        <taxon>Streptophyta</taxon>
        <taxon>Embryophyta</taxon>
        <taxon>Tracheophyta</taxon>
        <taxon>Spermatophyta</taxon>
        <taxon>Magnoliopsida</taxon>
        <taxon>eudicotyledons</taxon>
        <taxon>Gunneridae</taxon>
        <taxon>Pentapetalae</taxon>
        <taxon>asterids</taxon>
        <taxon>lamiids</taxon>
        <taxon>Lamiales</taxon>
        <taxon>Orobanchaceae</taxon>
        <taxon>Orobanchaceae incertae sedis</taxon>
        <taxon>Phtheirospermum</taxon>
    </lineage>
</organism>
<accession>A0A830CTQ0</accession>
<keyword evidence="5" id="KW-0371">Homeobox</keyword>
<sequence length="61" mass="6613">MVTHMECIHNHAAQARGYVLDGCGLFEPGGPTAAPTRMVCAACGCHRNFHRRVVVKPPSPR</sequence>
<name>A0A830CTQ0_9LAMI</name>
<dbReference type="EMBL" id="BMAC01000561">
    <property type="protein sequence ID" value="GFP99233.1"/>
    <property type="molecule type" value="Genomic_DNA"/>
</dbReference>
<evidence type="ECO:0000256" key="1">
    <source>
        <dbReference type="ARBA" id="ARBA00022723"/>
    </source>
</evidence>
<comment type="caution">
    <text evidence="5">The sequence shown here is derived from an EMBL/GenBank/DDBJ whole genome shotgun (WGS) entry which is preliminary data.</text>
</comment>
<dbReference type="GO" id="GO:0000976">
    <property type="term" value="F:transcription cis-regulatory region binding"/>
    <property type="evidence" value="ECO:0007669"/>
    <property type="project" value="TreeGrafter"/>
</dbReference>
<keyword evidence="1" id="KW-0479">Metal-binding</keyword>
<dbReference type="InterPro" id="IPR006456">
    <property type="entry name" value="ZF_HD_homeobox_Cys/His_dimer"/>
</dbReference>
<evidence type="ECO:0000256" key="3">
    <source>
        <dbReference type="ARBA" id="ARBA00022833"/>
    </source>
</evidence>
<proteinExistence type="predicted"/>
<dbReference type="NCBIfam" id="TIGR01566">
    <property type="entry name" value="ZF_HD_prot_N"/>
    <property type="match status" value="1"/>
</dbReference>
<dbReference type="PANTHER" id="PTHR31948:SF72">
    <property type="entry name" value="ZINC-FINGER HOMEODOMAIN PROTEIN 10"/>
    <property type="match status" value="1"/>
</dbReference>
<dbReference type="PANTHER" id="PTHR31948">
    <property type="entry name" value="ZINC-FINGER HOMEODOMAIN PROTEIN 2"/>
    <property type="match status" value="1"/>
</dbReference>
<keyword evidence="6" id="KW-1185">Reference proteome</keyword>
<evidence type="ECO:0000256" key="2">
    <source>
        <dbReference type="ARBA" id="ARBA00022771"/>
    </source>
</evidence>
<dbReference type="GO" id="GO:0008270">
    <property type="term" value="F:zinc ion binding"/>
    <property type="evidence" value="ECO:0007669"/>
    <property type="project" value="UniProtKB-KW"/>
</dbReference>
<dbReference type="GO" id="GO:0005634">
    <property type="term" value="C:nucleus"/>
    <property type="evidence" value="ECO:0007669"/>
    <property type="project" value="TreeGrafter"/>
</dbReference>
<reference evidence="5" key="1">
    <citation type="submission" date="2020-07" db="EMBL/GenBank/DDBJ databases">
        <title>Ethylene signaling mediates host invasion by parasitic plants.</title>
        <authorList>
            <person name="Yoshida S."/>
        </authorList>
    </citation>
    <scope>NUCLEOTIDE SEQUENCE</scope>
    <source>
        <strain evidence="5">Okayama</strain>
    </source>
</reference>
<protein>
    <submittedName>
        <fullName evidence="5">Zinc-finger homeodomain protein 12</fullName>
    </submittedName>
</protein>
<gene>
    <name evidence="5" type="ORF">PHJA_002067200</name>
</gene>
<evidence type="ECO:0000313" key="6">
    <source>
        <dbReference type="Proteomes" id="UP000653305"/>
    </source>
</evidence>
<dbReference type="GO" id="GO:0050793">
    <property type="term" value="P:regulation of developmental process"/>
    <property type="evidence" value="ECO:0007669"/>
    <property type="project" value="TreeGrafter"/>
</dbReference>
<feature type="domain" description="ZF-HD dimerization-type" evidence="4">
    <location>
        <begin position="4"/>
        <end position="53"/>
    </location>
</feature>
<evidence type="ECO:0000259" key="4">
    <source>
        <dbReference type="PROSITE" id="PS51523"/>
    </source>
</evidence>
<keyword evidence="5" id="KW-0238">DNA-binding</keyword>
<evidence type="ECO:0000313" key="5">
    <source>
        <dbReference type="EMBL" id="GFP99233.1"/>
    </source>
</evidence>
<dbReference type="AlphaFoldDB" id="A0A830CTQ0"/>
<dbReference type="Pfam" id="PF04770">
    <property type="entry name" value="ZF-HD_dimer"/>
    <property type="match status" value="1"/>
</dbReference>
<dbReference type="Proteomes" id="UP000653305">
    <property type="component" value="Unassembled WGS sequence"/>
</dbReference>
<dbReference type="OrthoDB" id="900759at2759"/>
<dbReference type="PROSITE" id="PS51523">
    <property type="entry name" value="ZF_HD_DIMER"/>
    <property type="match status" value="1"/>
</dbReference>
<dbReference type="GO" id="GO:0003700">
    <property type="term" value="F:DNA-binding transcription factor activity"/>
    <property type="evidence" value="ECO:0007669"/>
    <property type="project" value="TreeGrafter"/>
</dbReference>